<sequence length="89" mass="9650">MSAQQAKISTRLAVPVTRRMPAPLLSKAEGPNVGGLYTQDPPLPPIGVELVPAALGFAGYWQPLLLGSLVLRLVVPEKMQACGFWLLRW</sequence>
<reference evidence="1" key="2">
    <citation type="journal article" date="2015" name="Data Brief">
        <title>Shoot transcriptome of the giant reed, Arundo donax.</title>
        <authorList>
            <person name="Barrero R.A."/>
            <person name="Guerrero F.D."/>
            <person name="Moolhuijzen P."/>
            <person name="Goolsby J.A."/>
            <person name="Tidwell J."/>
            <person name="Bellgard S.E."/>
            <person name="Bellgard M.I."/>
        </authorList>
    </citation>
    <scope>NUCLEOTIDE SEQUENCE</scope>
    <source>
        <tissue evidence="1">Shoot tissue taken approximately 20 cm above the soil surface</tissue>
    </source>
</reference>
<organism evidence="1">
    <name type="scientific">Arundo donax</name>
    <name type="common">Giant reed</name>
    <name type="synonym">Donax arundinaceus</name>
    <dbReference type="NCBI Taxonomy" id="35708"/>
    <lineage>
        <taxon>Eukaryota</taxon>
        <taxon>Viridiplantae</taxon>
        <taxon>Streptophyta</taxon>
        <taxon>Embryophyta</taxon>
        <taxon>Tracheophyta</taxon>
        <taxon>Spermatophyta</taxon>
        <taxon>Magnoliopsida</taxon>
        <taxon>Liliopsida</taxon>
        <taxon>Poales</taxon>
        <taxon>Poaceae</taxon>
        <taxon>PACMAD clade</taxon>
        <taxon>Arundinoideae</taxon>
        <taxon>Arundineae</taxon>
        <taxon>Arundo</taxon>
    </lineage>
</organism>
<dbReference type="EMBL" id="GBRH01215932">
    <property type="protein sequence ID" value="JAD81963.1"/>
    <property type="molecule type" value="Transcribed_RNA"/>
</dbReference>
<dbReference type="AlphaFoldDB" id="A0A0A9D5J4"/>
<reference evidence="1" key="1">
    <citation type="submission" date="2014-09" db="EMBL/GenBank/DDBJ databases">
        <authorList>
            <person name="Magalhaes I.L.F."/>
            <person name="Oliveira U."/>
            <person name="Santos F.R."/>
            <person name="Vidigal T.H.D.A."/>
            <person name="Brescovit A.D."/>
            <person name="Santos A.J."/>
        </authorList>
    </citation>
    <scope>NUCLEOTIDE SEQUENCE</scope>
    <source>
        <tissue evidence="1">Shoot tissue taken approximately 20 cm above the soil surface</tissue>
    </source>
</reference>
<protein>
    <submittedName>
        <fullName evidence="1">Uncharacterized protein</fullName>
    </submittedName>
</protein>
<accession>A0A0A9D5J4</accession>
<evidence type="ECO:0000313" key="1">
    <source>
        <dbReference type="EMBL" id="JAD81963.1"/>
    </source>
</evidence>
<name>A0A0A9D5J4_ARUDO</name>
<proteinExistence type="predicted"/>